<dbReference type="RefSeq" id="WP_179406144.1">
    <property type="nucleotide sequence ID" value="NZ_BMGF01000001.1"/>
</dbReference>
<feature type="chain" id="PRO_5031150100" evidence="1">
    <location>
        <begin position="25"/>
        <end position="137"/>
    </location>
</feature>
<dbReference type="Proteomes" id="UP000522081">
    <property type="component" value="Unassembled WGS sequence"/>
</dbReference>
<comment type="caution">
    <text evidence="2">The sequence shown here is derived from an EMBL/GenBank/DDBJ whole genome shotgun (WGS) entry which is preliminary data.</text>
</comment>
<dbReference type="AlphaFoldDB" id="A0A7Y9XVT4"/>
<accession>A0A7Y9XVT4</accession>
<keyword evidence="1" id="KW-0732">Signal</keyword>
<proteinExistence type="predicted"/>
<evidence type="ECO:0000313" key="2">
    <source>
        <dbReference type="EMBL" id="NYH94208.1"/>
    </source>
</evidence>
<sequence>MKLTKTLTAVIAGAAATIALPAFAQDVDGDANSPLVQWSRMNAPAGTFWLDSNDDTELIRYTSPRDVELCLPEPGGVGAADEGYPLRISWDGQYSAVLRPGNCFYFDASRVQVKPAEPLPQGVTLTGRVRTESALRD</sequence>
<evidence type="ECO:0000256" key="1">
    <source>
        <dbReference type="SAM" id="SignalP"/>
    </source>
</evidence>
<name>A0A7Y9XVT4_9SPHN</name>
<protein>
    <submittedName>
        <fullName evidence="2">Uncharacterized protein</fullName>
    </submittedName>
</protein>
<dbReference type="EMBL" id="JACBZF010000001">
    <property type="protein sequence ID" value="NYH94208.1"/>
    <property type="molecule type" value="Genomic_DNA"/>
</dbReference>
<feature type="signal peptide" evidence="1">
    <location>
        <begin position="1"/>
        <end position="24"/>
    </location>
</feature>
<reference evidence="2 3" key="1">
    <citation type="submission" date="2020-07" db="EMBL/GenBank/DDBJ databases">
        <title>Genomic Encyclopedia of Type Strains, Phase IV (KMG-IV): sequencing the most valuable type-strain genomes for metagenomic binning, comparative biology and taxonomic classification.</title>
        <authorList>
            <person name="Goeker M."/>
        </authorList>
    </citation>
    <scope>NUCLEOTIDE SEQUENCE [LARGE SCALE GENOMIC DNA]</scope>
    <source>
        <strain evidence="2 3">DSM 29043</strain>
    </source>
</reference>
<evidence type="ECO:0000313" key="3">
    <source>
        <dbReference type="Proteomes" id="UP000522081"/>
    </source>
</evidence>
<keyword evidence="3" id="KW-1185">Reference proteome</keyword>
<gene>
    <name evidence="2" type="ORF">FHS75_000513</name>
</gene>
<organism evidence="2 3">
    <name type="scientific">Novosphingobium marinum</name>
    <dbReference type="NCBI Taxonomy" id="1514948"/>
    <lineage>
        <taxon>Bacteria</taxon>
        <taxon>Pseudomonadati</taxon>
        <taxon>Pseudomonadota</taxon>
        <taxon>Alphaproteobacteria</taxon>
        <taxon>Sphingomonadales</taxon>
        <taxon>Sphingomonadaceae</taxon>
        <taxon>Novosphingobium</taxon>
    </lineage>
</organism>